<organism evidence="1 2">
    <name type="scientific">Aphanothece sacrum FPU1</name>
    <dbReference type="NCBI Taxonomy" id="1920663"/>
    <lineage>
        <taxon>Bacteria</taxon>
        <taxon>Bacillati</taxon>
        <taxon>Cyanobacteriota</taxon>
        <taxon>Cyanophyceae</taxon>
        <taxon>Oscillatoriophycideae</taxon>
        <taxon>Chroococcales</taxon>
        <taxon>Aphanothecaceae</taxon>
        <taxon>Aphanothece</taxon>
    </lineage>
</organism>
<protein>
    <submittedName>
        <fullName evidence="1">DNA topoisomerase III</fullName>
    </submittedName>
</protein>
<keyword evidence="2" id="KW-1185">Reference proteome</keyword>
<comment type="caution">
    <text evidence="1">The sequence shown here is derived from an EMBL/GenBank/DDBJ whole genome shotgun (WGS) entry which is preliminary data.</text>
</comment>
<evidence type="ECO:0000313" key="1">
    <source>
        <dbReference type="EMBL" id="GBF81836.1"/>
    </source>
</evidence>
<dbReference type="Proteomes" id="UP000287247">
    <property type="component" value="Unassembled WGS sequence"/>
</dbReference>
<dbReference type="GO" id="GO:0016853">
    <property type="term" value="F:isomerase activity"/>
    <property type="evidence" value="ECO:0007669"/>
    <property type="project" value="UniProtKB-KW"/>
</dbReference>
<dbReference type="AlphaFoldDB" id="A0A401IKR5"/>
<gene>
    <name evidence="1" type="ORF">AsFPU1_3257</name>
</gene>
<accession>A0A401IKR5</accession>
<sequence length="108" mass="12452">MYKELLSDFMNNPHLPFNCTSVELEKEAIKRLRTLVSLLPSQCRIFREPWDCSTVICLDFAQCPHLLNVIQEQEPLLINAIQELGLANSIIFRIGQKSIGWKAIPRLE</sequence>
<evidence type="ECO:0000313" key="2">
    <source>
        <dbReference type="Proteomes" id="UP000287247"/>
    </source>
</evidence>
<keyword evidence="1" id="KW-0413">Isomerase</keyword>
<name>A0A401IKR5_APHSA</name>
<proteinExistence type="predicted"/>
<dbReference type="EMBL" id="BDQK01000014">
    <property type="protein sequence ID" value="GBF81836.1"/>
    <property type="molecule type" value="Genomic_DNA"/>
</dbReference>
<reference evidence="2" key="1">
    <citation type="submission" date="2017-05" db="EMBL/GenBank/DDBJ databases">
        <title>Physiological properties and genetic analysis related to exopolysaccharide production of fresh-water unicellular cyanobacterium Aphanothece sacrum, Suizenji Nori, that has been cultured as a food source in Japan.</title>
        <authorList>
            <person name="Kanesaki Y."/>
            <person name="Yoshikawa S."/>
            <person name="Ohki K."/>
        </authorList>
    </citation>
    <scope>NUCLEOTIDE SEQUENCE [LARGE SCALE GENOMIC DNA]</scope>
    <source>
        <strain evidence="2">FPU1</strain>
    </source>
</reference>